<dbReference type="SUPFAM" id="SSF56112">
    <property type="entry name" value="Protein kinase-like (PK-like)"/>
    <property type="match status" value="1"/>
</dbReference>
<protein>
    <recommendedName>
        <fullName evidence="2">Protein kinase domain-containing protein</fullName>
    </recommendedName>
</protein>
<feature type="region of interest" description="Disordered" evidence="1">
    <location>
        <begin position="148"/>
        <end position="171"/>
    </location>
</feature>
<organism evidence="3 4">
    <name type="scientific">Dentipellis fragilis</name>
    <dbReference type="NCBI Taxonomy" id="205917"/>
    <lineage>
        <taxon>Eukaryota</taxon>
        <taxon>Fungi</taxon>
        <taxon>Dikarya</taxon>
        <taxon>Basidiomycota</taxon>
        <taxon>Agaricomycotina</taxon>
        <taxon>Agaricomycetes</taxon>
        <taxon>Russulales</taxon>
        <taxon>Hericiaceae</taxon>
        <taxon>Dentipellis</taxon>
    </lineage>
</organism>
<proteinExistence type="predicted"/>
<dbReference type="InterPro" id="IPR040976">
    <property type="entry name" value="Pkinase_fungal"/>
</dbReference>
<dbReference type="GO" id="GO:0004672">
    <property type="term" value="F:protein kinase activity"/>
    <property type="evidence" value="ECO:0007669"/>
    <property type="project" value="InterPro"/>
</dbReference>
<dbReference type="Pfam" id="PF17667">
    <property type="entry name" value="Pkinase_fungal"/>
    <property type="match status" value="1"/>
</dbReference>
<dbReference type="GO" id="GO:0005524">
    <property type="term" value="F:ATP binding"/>
    <property type="evidence" value="ECO:0007669"/>
    <property type="project" value="InterPro"/>
</dbReference>
<feature type="compositionally biased region" description="Basic residues" evidence="1">
    <location>
        <begin position="161"/>
        <end position="171"/>
    </location>
</feature>
<dbReference type="OrthoDB" id="3265188at2759"/>
<dbReference type="PROSITE" id="PS50011">
    <property type="entry name" value="PROTEIN_KINASE_DOM"/>
    <property type="match status" value="1"/>
</dbReference>
<dbReference type="InterPro" id="IPR011009">
    <property type="entry name" value="Kinase-like_dom_sf"/>
</dbReference>
<keyword evidence="4" id="KW-1185">Reference proteome</keyword>
<evidence type="ECO:0000313" key="4">
    <source>
        <dbReference type="Proteomes" id="UP000298327"/>
    </source>
</evidence>
<dbReference type="AlphaFoldDB" id="A0A4Y9Z2P5"/>
<evidence type="ECO:0000256" key="1">
    <source>
        <dbReference type="SAM" id="MobiDB-lite"/>
    </source>
</evidence>
<feature type="region of interest" description="Disordered" evidence="1">
    <location>
        <begin position="64"/>
        <end position="94"/>
    </location>
</feature>
<dbReference type="EMBL" id="SEOQ01000145">
    <property type="protein sequence ID" value="TFY69116.1"/>
    <property type="molecule type" value="Genomic_DNA"/>
</dbReference>
<name>A0A4Y9Z2P5_9AGAM</name>
<gene>
    <name evidence="3" type="ORF">EVG20_g3296</name>
</gene>
<dbReference type="Proteomes" id="UP000298327">
    <property type="component" value="Unassembled WGS sequence"/>
</dbReference>
<sequence>MKQRREDEKPWGTTCLANLQRRLEKNRLDRLSFEVDWLPSLQFAVTGQVDTAFEFNISSFELKVSPRHPPQPTTSSSNAAMATSSPCSTPVRKQSRAVAPLVDTNTIKAKPRYLEFCKDMEKQFVGPMPAKAFLDTFVPKAPTPCPSVGKHFQKLDPTFKGRGKKGKGRKTKKQVFEDAFIGAVKASGLCPDLELFNTTSRSSDQYVYDQKPDISVCDDRRASEDPPTSSPAVPDDDGDADYRPNGTVKSHAVDWYRMELCIECKTHEQDPFSDPPANTTYDRDAFSFEKFSSIESMEARGQLISYASAHMSLQFRCFCFSVCLIDQKDARLIRWDRSGAIVSERFDMTKDGNALVEFLWRFNHLSYAQRGHDPSVTVASSAEKALAEKHAMMGDIHKVLVVNDVDKAKRYFLISAPTEYKLVVTGRASFGDIALDMETETQVWLKDSWRIDLDEMEKECDIYRKLRANNVRNIAELVCGGDVVGGAGQKTVTQDYADASWRHGEVALLPHRHYRLALKTIGHPLKTFGSTKELVQVVYDALIAHWDAFSLAGILHRDISGGNILIVKDGGATRGILIDWDLSKETDALEKARRKWRTGTWRFISAAILKKKDKVHKYWDDLESFDHVITYHILRYRPWNLPSYRHHMDQIYDSTEPQENGNEVLGGSGKESFFGYSLFRPREIKAVMPSHLAGLIQELRRPFHLFYGDRDELGSEYCEKKKAEKQVKSAAHYLDVLERYLAMDCWGRTTAAKTSSEKRRPPRCRWERRGRQISATVILCRGS</sequence>
<feature type="region of interest" description="Disordered" evidence="1">
    <location>
        <begin position="216"/>
        <end position="244"/>
    </location>
</feature>
<evidence type="ECO:0000313" key="3">
    <source>
        <dbReference type="EMBL" id="TFY69116.1"/>
    </source>
</evidence>
<dbReference type="STRING" id="205917.A0A4Y9Z2P5"/>
<comment type="caution">
    <text evidence="3">The sequence shown here is derived from an EMBL/GenBank/DDBJ whole genome shotgun (WGS) entry which is preliminary data.</text>
</comment>
<dbReference type="PANTHER" id="PTHR38248">
    <property type="entry name" value="FUNK1 6"/>
    <property type="match status" value="1"/>
</dbReference>
<evidence type="ECO:0000259" key="2">
    <source>
        <dbReference type="PROSITE" id="PS50011"/>
    </source>
</evidence>
<feature type="domain" description="Protein kinase" evidence="2">
    <location>
        <begin position="419"/>
        <end position="763"/>
    </location>
</feature>
<reference evidence="3 4" key="1">
    <citation type="submission" date="2019-02" db="EMBL/GenBank/DDBJ databases">
        <title>Genome sequencing of the rare red list fungi Dentipellis fragilis.</title>
        <authorList>
            <person name="Buettner E."/>
            <person name="Kellner H."/>
        </authorList>
    </citation>
    <scope>NUCLEOTIDE SEQUENCE [LARGE SCALE GENOMIC DNA]</scope>
    <source>
        <strain evidence="3 4">DSM 105465</strain>
    </source>
</reference>
<feature type="compositionally biased region" description="Low complexity" evidence="1">
    <location>
        <begin position="73"/>
        <end position="85"/>
    </location>
</feature>
<dbReference type="InterPro" id="IPR000719">
    <property type="entry name" value="Prot_kinase_dom"/>
</dbReference>
<accession>A0A4Y9Z2P5</accession>
<dbReference type="PANTHER" id="PTHR38248:SF2">
    <property type="entry name" value="FUNK1 11"/>
    <property type="match status" value="1"/>
</dbReference>
<dbReference type="Gene3D" id="1.10.510.10">
    <property type="entry name" value="Transferase(Phosphotransferase) domain 1"/>
    <property type="match status" value="1"/>
</dbReference>